<dbReference type="EMBL" id="JAVDVQ010000006">
    <property type="protein sequence ID" value="MDR7082594.1"/>
    <property type="molecule type" value="Genomic_DNA"/>
</dbReference>
<evidence type="ECO:0000256" key="2">
    <source>
        <dbReference type="SAM" id="SignalP"/>
    </source>
</evidence>
<keyword evidence="2" id="KW-0732">Signal</keyword>
<name>A0ABU1UBN0_9MICC</name>
<feature type="region of interest" description="Disordered" evidence="1">
    <location>
        <begin position="45"/>
        <end position="68"/>
    </location>
</feature>
<comment type="caution">
    <text evidence="3">The sequence shown here is derived from an EMBL/GenBank/DDBJ whole genome shotgun (WGS) entry which is preliminary data.</text>
</comment>
<dbReference type="PROSITE" id="PS51257">
    <property type="entry name" value="PROKAR_LIPOPROTEIN"/>
    <property type="match status" value="1"/>
</dbReference>
<accession>A0ABU1UBN0</accession>
<evidence type="ECO:0000313" key="3">
    <source>
        <dbReference type="EMBL" id="MDR7082594.1"/>
    </source>
</evidence>
<evidence type="ECO:0000313" key="4">
    <source>
        <dbReference type="Proteomes" id="UP001252243"/>
    </source>
</evidence>
<reference evidence="3 4" key="1">
    <citation type="submission" date="2023-07" db="EMBL/GenBank/DDBJ databases">
        <title>Sorghum-associated microbial communities from plants grown in Nebraska, USA.</title>
        <authorList>
            <person name="Schachtman D."/>
        </authorList>
    </citation>
    <scope>NUCLEOTIDE SEQUENCE [LARGE SCALE GENOMIC DNA]</scope>
    <source>
        <strain evidence="3 4">BE167</strain>
    </source>
</reference>
<feature type="chain" id="PRO_5046195755" evidence="2">
    <location>
        <begin position="36"/>
        <end position="159"/>
    </location>
</feature>
<gene>
    <name evidence="3" type="ORF">J2X01_001883</name>
</gene>
<protein>
    <submittedName>
        <fullName evidence="3">Uncharacterized protein</fullName>
    </submittedName>
</protein>
<feature type="signal peptide" evidence="2">
    <location>
        <begin position="1"/>
        <end position="35"/>
    </location>
</feature>
<evidence type="ECO:0000256" key="1">
    <source>
        <dbReference type="SAM" id="MobiDB-lite"/>
    </source>
</evidence>
<proteinExistence type="predicted"/>
<sequence length="159" mass="16370">MNQPSGKRRRMRALACILATGVVLGAAGCAGPPSAADRSYRGVVASPSVTPGASPDPSTTAVPGPPGLGTPLAAWLEKPRRFGVTLWGSSSCPAVPTRIEATARDRVTISFEQAGDKACTADLAPMTHEFTVPTGADTVPLTLILVDGQGMTMHTFVLE</sequence>
<keyword evidence="4" id="KW-1185">Reference proteome</keyword>
<organism evidence="3 4">
    <name type="scientific">Arthrobacter ginsengisoli</name>
    <dbReference type="NCBI Taxonomy" id="1356565"/>
    <lineage>
        <taxon>Bacteria</taxon>
        <taxon>Bacillati</taxon>
        <taxon>Actinomycetota</taxon>
        <taxon>Actinomycetes</taxon>
        <taxon>Micrococcales</taxon>
        <taxon>Micrococcaceae</taxon>
        <taxon>Arthrobacter</taxon>
    </lineage>
</organism>
<dbReference type="RefSeq" id="WP_310056071.1">
    <property type="nucleotide sequence ID" value="NZ_JAVDVQ010000006.1"/>
</dbReference>
<dbReference type="Proteomes" id="UP001252243">
    <property type="component" value="Unassembled WGS sequence"/>
</dbReference>